<gene>
    <name evidence="3" type="ORF">EDM56_25920</name>
</gene>
<accession>A0A3M8CZL1</accession>
<keyword evidence="4" id="KW-1185">Reference proteome</keyword>
<keyword evidence="2" id="KW-1133">Transmembrane helix</keyword>
<sequence length="111" mass="12623">MPKRFLPYSLMVVLLLLAAFGFAFRLYTNPINTLLVIGLAAIVLFFVNQYLKTGRFMPNARTPKKPTEKAASKTAKRHSHTPRKQYPFQVIEGQKGKAKNKEKVKDGNFPQ</sequence>
<keyword evidence="2" id="KW-0812">Transmembrane</keyword>
<dbReference type="AlphaFoldDB" id="A0A3M8CZL1"/>
<evidence type="ECO:0000256" key="2">
    <source>
        <dbReference type="SAM" id="Phobius"/>
    </source>
</evidence>
<name>A0A3M8CZL1_9BACL</name>
<comment type="caution">
    <text evidence="3">The sequence shown here is derived from an EMBL/GenBank/DDBJ whole genome shotgun (WGS) entry which is preliminary data.</text>
</comment>
<evidence type="ECO:0000313" key="4">
    <source>
        <dbReference type="Proteomes" id="UP000271031"/>
    </source>
</evidence>
<feature type="transmembrane region" description="Helical" evidence="2">
    <location>
        <begin position="33"/>
        <end position="51"/>
    </location>
</feature>
<evidence type="ECO:0000256" key="1">
    <source>
        <dbReference type="SAM" id="MobiDB-lite"/>
    </source>
</evidence>
<dbReference type="EMBL" id="RHHQ01000023">
    <property type="protein sequence ID" value="RNB81163.1"/>
    <property type="molecule type" value="Genomic_DNA"/>
</dbReference>
<protein>
    <submittedName>
        <fullName evidence="3">Uncharacterized protein</fullName>
    </submittedName>
</protein>
<reference evidence="3 4" key="1">
    <citation type="submission" date="2018-10" db="EMBL/GenBank/DDBJ databases">
        <title>Phylogenomics of Brevibacillus.</title>
        <authorList>
            <person name="Dunlap C."/>
        </authorList>
    </citation>
    <scope>NUCLEOTIDE SEQUENCE [LARGE SCALE GENOMIC DNA]</scope>
    <source>
        <strain evidence="3 4">JCM 15716</strain>
    </source>
</reference>
<feature type="compositionally biased region" description="Basic residues" evidence="1">
    <location>
        <begin position="74"/>
        <end position="83"/>
    </location>
</feature>
<feature type="compositionally biased region" description="Basic and acidic residues" evidence="1">
    <location>
        <begin position="99"/>
        <end position="111"/>
    </location>
</feature>
<feature type="transmembrane region" description="Helical" evidence="2">
    <location>
        <begin position="5"/>
        <end position="27"/>
    </location>
</feature>
<proteinExistence type="predicted"/>
<dbReference type="Proteomes" id="UP000271031">
    <property type="component" value="Unassembled WGS sequence"/>
</dbReference>
<keyword evidence="2" id="KW-0472">Membrane</keyword>
<feature type="region of interest" description="Disordered" evidence="1">
    <location>
        <begin position="57"/>
        <end position="111"/>
    </location>
</feature>
<dbReference type="RefSeq" id="WP_122920845.1">
    <property type="nucleotide sequence ID" value="NZ_RHHQ01000023.1"/>
</dbReference>
<organism evidence="3 4">
    <name type="scientific">Brevibacillus fluminis</name>
    <dbReference type="NCBI Taxonomy" id="511487"/>
    <lineage>
        <taxon>Bacteria</taxon>
        <taxon>Bacillati</taxon>
        <taxon>Bacillota</taxon>
        <taxon>Bacilli</taxon>
        <taxon>Bacillales</taxon>
        <taxon>Paenibacillaceae</taxon>
        <taxon>Brevibacillus</taxon>
    </lineage>
</organism>
<evidence type="ECO:0000313" key="3">
    <source>
        <dbReference type="EMBL" id="RNB81163.1"/>
    </source>
</evidence>
<dbReference type="OrthoDB" id="2660621at2"/>